<dbReference type="SUPFAM" id="SSF55399">
    <property type="entry name" value="Subtilisin inhibitor"/>
    <property type="match status" value="1"/>
</dbReference>
<dbReference type="AlphaFoldDB" id="A0A177HVQ5"/>
<evidence type="ECO:0000256" key="4">
    <source>
        <dbReference type="ARBA" id="ARBA00022690"/>
    </source>
</evidence>
<evidence type="ECO:0000313" key="9">
    <source>
        <dbReference type="EMBL" id="OAH15032.1"/>
    </source>
</evidence>
<dbReference type="RefSeq" id="WP_067273999.1">
    <property type="nucleotide sequence ID" value="NZ_LOHS01000052.1"/>
</dbReference>
<protein>
    <submittedName>
        <fullName evidence="9">Subtilisin inhibitor-like protein 1</fullName>
    </submittedName>
</protein>
<evidence type="ECO:0000259" key="8">
    <source>
        <dbReference type="Pfam" id="PF00720"/>
    </source>
</evidence>
<dbReference type="STRING" id="1716141.STSP_16510"/>
<keyword evidence="7" id="KW-0732">Signal</keyword>
<proteinExistence type="inferred from homology"/>
<keyword evidence="3" id="KW-0964">Secreted</keyword>
<evidence type="ECO:0000256" key="2">
    <source>
        <dbReference type="ARBA" id="ARBA00010472"/>
    </source>
</evidence>
<evidence type="ECO:0000256" key="7">
    <source>
        <dbReference type="SAM" id="SignalP"/>
    </source>
</evidence>
<keyword evidence="6" id="KW-1015">Disulfide bond</keyword>
<evidence type="ECO:0000256" key="1">
    <source>
        <dbReference type="ARBA" id="ARBA00004613"/>
    </source>
</evidence>
<dbReference type="InterPro" id="IPR006311">
    <property type="entry name" value="TAT_signal"/>
</dbReference>
<dbReference type="PATRIC" id="fig|1716141.3.peg.1733"/>
<dbReference type="OrthoDB" id="3427327at2"/>
<dbReference type="EMBL" id="LOHS01000052">
    <property type="protein sequence ID" value="OAH15032.1"/>
    <property type="molecule type" value="Genomic_DNA"/>
</dbReference>
<dbReference type="Pfam" id="PF00720">
    <property type="entry name" value="SSI"/>
    <property type="match status" value="1"/>
</dbReference>
<evidence type="ECO:0000313" key="10">
    <source>
        <dbReference type="Proteomes" id="UP000077381"/>
    </source>
</evidence>
<accession>A0A177HVQ5</accession>
<sequence>MLRRLAFTAATAAAASAAALSAAPTAAADTDLLPLPPLFTAPDQLTITVQGVGGDADGTYELECGPAGGTHPNAAGACRRLDEQAAEGRDPFAPRQRGAMCTMQYGGPATAHVTGIWHGRPVDATYDRGDGCEVARWDAVVPVLPAVRA</sequence>
<evidence type="ECO:0000256" key="3">
    <source>
        <dbReference type="ARBA" id="ARBA00022525"/>
    </source>
</evidence>
<dbReference type="Proteomes" id="UP000077381">
    <property type="component" value="Unassembled WGS sequence"/>
</dbReference>
<comment type="similarity">
    <text evidence="2">Belongs to the protease inhibitor I16 (SSI) family.</text>
</comment>
<keyword evidence="4" id="KW-0646">Protease inhibitor</keyword>
<evidence type="ECO:0000256" key="6">
    <source>
        <dbReference type="ARBA" id="ARBA00023157"/>
    </source>
</evidence>
<dbReference type="Gene3D" id="3.30.350.10">
    <property type="entry name" value="Subtilisin inhibitor-like"/>
    <property type="match status" value="1"/>
</dbReference>
<reference evidence="9 10" key="1">
    <citation type="submission" date="2015-12" db="EMBL/GenBank/DDBJ databases">
        <title>Genome sequence of Streptomyces sp. G25.</title>
        <authorList>
            <person name="Poehlein A."/>
            <person name="Roettig A."/>
            <person name="Hiessl S."/>
            <person name="Hauschild P."/>
            <person name="Schauer J."/>
            <person name="Madkour M.H."/>
            <person name="Al-Ansari A.M."/>
            <person name="Almakishah N.H."/>
            <person name="Steinbuechel A."/>
            <person name="Daniel R."/>
        </authorList>
    </citation>
    <scope>NUCLEOTIDE SEQUENCE [LARGE SCALE GENOMIC DNA]</scope>
    <source>
        <strain evidence="10">G25(2015)</strain>
    </source>
</reference>
<name>A0A177HVQ5_9ACTN</name>
<dbReference type="InterPro" id="IPR023549">
    <property type="entry name" value="Subtilisin_inhibitor"/>
</dbReference>
<keyword evidence="5" id="KW-0722">Serine protease inhibitor</keyword>
<feature type="chain" id="PRO_5008063318" evidence="7">
    <location>
        <begin position="29"/>
        <end position="149"/>
    </location>
</feature>
<feature type="signal peptide" evidence="7">
    <location>
        <begin position="1"/>
        <end position="28"/>
    </location>
</feature>
<organism evidence="9 10">
    <name type="scientific">Streptomyces jeddahensis</name>
    <dbReference type="NCBI Taxonomy" id="1716141"/>
    <lineage>
        <taxon>Bacteria</taxon>
        <taxon>Bacillati</taxon>
        <taxon>Actinomycetota</taxon>
        <taxon>Actinomycetes</taxon>
        <taxon>Kitasatosporales</taxon>
        <taxon>Streptomycetaceae</taxon>
        <taxon>Streptomyces</taxon>
    </lineage>
</organism>
<gene>
    <name evidence="9" type="ORF">STSP_16510</name>
</gene>
<dbReference type="GO" id="GO:0005576">
    <property type="term" value="C:extracellular region"/>
    <property type="evidence" value="ECO:0007669"/>
    <property type="project" value="UniProtKB-SubCell"/>
</dbReference>
<dbReference type="InterPro" id="IPR036819">
    <property type="entry name" value="Subtilisin_inhibitor-like_sf"/>
</dbReference>
<comment type="subcellular location">
    <subcellularLocation>
        <location evidence="1">Secreted</location>
    </subcellularLocation>
</comment>
<dbReference type="PROSITE" id="PS51318">
    <property type="entry name" value="TAT"/>
    <property type="match status" value="1"/>
</dbReference>
<comment type="caution">
    <text evidence="9">The sequence shown here is derived from an EMBL/GenBank/DDBJ whole genome shotgun (WGS) entry which is preliminary data.</text>
</comment>
<keyword evidence="10" id="KW-1185">Reference proteome</keyword>
<dbReference type="GO" id="GO:0004867">
    <property type="term" value="F:serine-type endopeptidase inhibitor activity"/>
    <property type="evidence" value="ECO:0007669"/>
    <property type="project" value="UniProtKB-KW"/>
</dbReference>
<feature type="domain" description="Subtilisin inhibitor" evidence="8">
    <location>
        <begin position="44"/>
        <end position="123"/>
    </location>
</feature>
<evidence type="ECO:0000256" key="5">
    <source>
        <dbReference type="ARBA" id="ARBA00022900"/>
    </source>
</evidence>